<protein>
    <submittedName>
        <fullName evidence="8">Putative salicylate</fullName>
    </submittedName>
</protein>
<accession>A0A8H7DMQ3</accession>
<dbReference type="GO" id="GO:0004497">
    <property type="term" value="F:monooxygenase activity"/>
    <property type="evidence" value="ECO:0007669"/>
    <property type="project" value="UniProtKB-KW"/>
</dbReference>
<dbReference type="GO" id="GO:0071949">
    <property type="term" value="F:FAD binding"/>
    <property type="evidence" value="ECO:0007669"/>
    <property type="project" value="InterPro"/>
</dbReference>
<evidence type="ECO:0000256" key="4">
    <source>
        <dbReference type="ARBA" id="ARBA00023002"/>
    </source>
</evidence>
<dbReference type="PRINTS" id="PR00420">
    <property type="entry name" value="RNGMNOXGNASE"/>
</dbReference>
<reference evidence="8" key="1">
    <citation type="submission" date="2020-05" db="EMBL/GenBank/DDBJ databases">
        <title>Mycena genomes resolve the evolution of fungal bioluminescence.</title>
        <authorList>
            <person name="Tsai I.J."/>
        </authorList>
    </citation>
    <scope>NUCLEOTIDE SEQUENCE</scope>
    <source>
        <strain evidence="8">160909Yilan</strain>
    </source>
</reference>
<feature type="domain" description="FAD-binding" evidence="7">
    <location>
        <begin position="5"/>
        <end position="356"/>
    </location>
</feature>
<evidence type="ECO:0000256" key="3">
    <source>
        <dbReference type="ARBA" id="ARBA00022827"/>
    </source>
</evidence>
<dbReference type="InterPro" id="IPR002938">
    <property type="entry name" value="FAD-bd"/>
</dbReference>
<comment type="caution">
    <text evidence="8">The sequence shown here is derived from an EMBL/GenBank/DDBJ whole genome shotgun (WGS) entry which is preliminary data.</text>
</comment>
<evidence type="ECO:0000256" key="2">
    <source>
        <dbReference type="ARBA" id="ARBA00022630"/>
    </source>
</evidence>
<keyword evidence="9" id="KW-1185">Reference proteome</keyword>
<comment type="similarity">
    <text evidence="1">Belongs to the paxM FAD-dependent monooxygenase family.</text>
</comment>
<dbReference type="Proteomes" id="UP000623467">
    <property type="component" value="Unassembled WGS sequence"/>
</dbReference>
<sequence length="444" mass="48660">MPCLSVMIVGGGIAGLTSAIALRRAGHKVTLYEKYSFSGEIGAAVALGPRSVGYLQSLGFDLDRVKGCQSLNIQILDGRTLELLDSQKGGGSYAFFRPDLQQELTYLTGQVDSTEQPCRLVEFAAVSRIDPEKGIVYFEDGSQDAADLIIAADGVHSKAMDVVLGVACPAKPSDTTATRIIVPVAKLKENPFARIMASVPGHSTLSIRPGGGAYLLGYWCHGFEYFNLVLYRYGAEDVPVIAMDKMRGETTREDVKVAMNQFHPDLGTVCEHLLDVLPLWRLHTRDPVSRYTRGRLVVVGDAAHAMLSHLGQGANNAIFDAAALGTLFANMSVVSAEEISWRLRLYDEIRAPRISATQILSEVPMFEQKWQKNDEVKKILPETEIPQNLKDLLKWLQEYDIVQDCRERLQEHIGNPANNSAPGMGNSSRRECGGTAEHNQANEG</sequence>
<dbReference type="OrthoDB" id="9993796at2759"/>
<gene>
    <name evidence="8" type="ORF">MSAN_00228200</name>
</gene>
<keyword evidence="4" id="KW-0560">Oxidoreductase</keyword>
<dbReference type="EMBL" id="JACAZH010000001">
    <property type="protein sequence ID" value="KAF7378043.1"/>
    <property type="molecule type" value="Genomic_DNA"/>
</dbReference>
<evidence type="ECO:0000256" key="6">
    <source>
        <dbReference type="SAM" id="MobiDB-lite"/>
    </source>
</evidence>
<evidence type="ECO:0000256" key="5">
    <source>
        <dbReference type="ARBA" id="ARBA00023033"/>
    </source>
</evidence>
<evidence type="ECO:0000259" key="7">
    <source>
        <dbReference type="Pfam" id="PF01494"/>
    </source>
</evidence>
<evidence type="ECO:0000256" key="1">
    <source>
        <dbReference type="ARBA" id="ARBA00007992"/>
    </source>
</evidence>
<dbReference type="PANTHER" id="PTHR13789">
    <property type="entry name" value="MONOOXYGENASE"/>
    <property type="match status" value="1"/>
</dbReference>
<feature type="region of interest" description="Disordered" evidence="6">
    <location>
        <begin position="413"/>
        <end position="444"/>
    </location>
</feature>
<keyword evidence="3" id="KW-0274">FAD</keyword>
<evidence type="ECO:0000313" key="9">
    <source>
        <dbReference type="Proteomes" id="UP000623467"/>
    </source>
</evidence>
<evidence type="ECO:0000313" key="8">
    <source>
        <dbReference type="EMBL" id="KAF7378043.1"/>
    </source>
</evidence>
<name>A0A8H7DMQ3_9AGAR</name>
<dbReference type="PANTHER" id="PTHR13789:SF314">
    <property type="entry name" value="FAD-BINDING DOMAIN-CONTAINING PROTEIN"/>
    <property type="match status" value="1"/>
</dbReference>
<dbReference type="AlphaFoldDB" id="A0A8H7DMQ3"/>
<dbReference type="SUPFAM" id="SSF51905">
    <property type="entry name" value="FAD/NAD(P)-binding domain"/>
    <property type="match status" value="1"/>
</dbReference>
<dbReference type="Gene3D" id="3.50.50.60">
    <property type="entry name" value="FAD/NAD(P)-binding domain"/>
    <property type="match status" value="1"/>
</dbReference>
<feature type="compositionally biased region" description="Polar residues" evidence="6">
    <location>
        <begin position="416"/>
        <end position="427"/>
    </location>
</feature>
<keyword evidence="2" id="KW-0285">Flavoprotein</keyword>
<organism evidence="8 9">
    <name type="scientific">Mycena sanguinolenta</name>
    <dbReference type="NCBI Taxonomy" id="230812"/>
    <lineage>
        <taxon>Eukaryota</taxon>
        <taxon>Fungi</taxon>
        <taxon>Dikarya</taxon>
        <taxon>Basidiomycota</taxon>
        <taxon>Agaricomycotina</taxon>
        <taxon>Agaricomycetes</taxon>
        <taxon>Agaricomycetidae</taxon>
        <taxon>Agaricales</taxon>
        <taxon>Marasmiineae</taxon>
        <taxon>Mycenaceae</taxon>
        <taxon>Mycena</taxon>
    </lineage>
</organism>
<dbReference type="InterPro" id="IPR036188">
    <property type="entry name" value="FAD/NAD-bd_sf"/>
</dbReference>
<dbReference type="InterPro" id="IPR050493">
    <property type="entry name" value="FAD-dep_Monooxygenase_BioMet"/>
</dbReference>
<proteinExistence type="inferred from homology"/>
<dbReference type="Pfam" id="PF01494">
    <property type="entry name" value="FAD_binding_3"/>
    <property type="match status" value="1"/>
</dbReference>
<keyword evidence="5" id="KW-0503">Monooxygenase</keyword>